<dbReference type="SUPFAM" id="SSF49354">
    <property type="entry name" value="PapD-like"/>
    <property type="match status" value="1"/>
</dbReference>
<feature type="domain" description="MSP" evidence="7">
    <location>
        <begin position="1"/>
        <end position="123"/>
    </location>
</feature>
<keyword evidence="3" id="KW-0812">Transmembrane</keyword>
<evidence type="ECO:0000313" key="9">
    <source>
        <dbReference type="Proteomes" id="UP000703269"/>
    </source>
</evidence>
<evidence type="ECO:0000313" key="8">
    <source>
        <dbReference type="EMBL" id="GJE88239.1"/>
    </source>
</evidence>
<dbReference type="AlphaFoldDB" id="A0A9P3LB63"/>
<evidence type="ECO:0000256" key="4">
    <source>
        <dbReference type="ARBA" id="ARBA00022989"/>
    </source>
</evidence>
<dbReference type="Proteomes" id="UP000703269">
    <property type="component" value="Unassembled WGS sequence"/>
</dbReference>
<evidence type="ECO:0000256" key="5">
    <source>
        <dbReference type="ARBA" id="ARBA00023136"/>
    </source>
</evidence>
<name>A0A9P3LB63_9APHY</name>
<keyword evidence="9" id="KW-1185">Reference proteome</keyword>
<dbReference type="GO" id="GO:0005789">
    <property type="term" value="C:endoplasmic reticulum membrane"/>
    <property type="evidence" value="ECO:0007669"/>
    <property type="project" value="InterPro"/>
</dbReference>
<gene>
    <name evidence="8" type="ORF">PsYK624_043220</name>
</gene>
<comment type="similarity">
    <text evidence="2">Belongs to the VAMP-associated protein (VAP) (TC 9.B.17) family.</text>
</comment>
<dbReference type="InterPro" id="IPR013783">
    <property type="entry name" value="Ig-like_fold"/>
</dbReference>
<dbReference type="GO" id="GO:0033149">
    <property type="term" value="F:FFAT motif binding"/>
    <property type="evidence" value="ECO:0007669"/>
    <property type="project" value="TreeGrafter"/>
</dbReference>
<feature type="region of interest" description="Disordered" evidence="6">
    <location>
        <begin position="148"/>
        <end position="167"/>
    </location>
</feature>
<dbReference type="InterPro" id="IPR000535">
    <property type="entry name" value="MSP_dom"/>
</dbReference>
<evidence type="ECO:0000259" key="7">
    <source>
        <dbReference type="PROSITE" id="PS50202"/>
    </source>
</evidence>
<evidence type="ECO:0000256" key="2">
    <source>
        <dbReference type="ARBA" id="ARBA00008932"/>
    </source>
</evidence>
<dbReference type="InterPro" id="IPR016763">
    <property type="entry name" value="VAP"/>
</dbReference>
<dbReference type="PANTHER" id="PTHR10809:SF6">
    <property type="entry name" value="AT11025P-RELATED"/>
    <property type="match status" value="1"/>
</dbReference>
<feature type="compositionally biased region" description="Low complexity" evidence="6">
    <location>
        <begin position="148"/>
        <end position="164"/>
    </location>
</feature>
<proteinExistence type="inferred from homology"/>
<dbReference type="Pfam" id="PF00635">
    <property type="entry name" value="Motile_Sperm"/>
    <property type="match status" value="1"/>
</dbReference>
<keyword evidence="5" id="KW-0472">Membrane</keyword>
<dbReference type="GO" id="GO:0090158">
    <property type="term" value="P:endoplasmic reticulum membrane organization"/>
    <property type="evidence" value="ECO:0007669"/>
    <property type="project" value="TreeGrafter"/>
</dbReference>
<dbReference type="OrthoDB" id="75724at2759"/>
<dbReference type="InterPro" id="IPR008962">
    <property type="entry name" value="PapD-like_sf"/>
</dbReference>
<accession>A0A9P3LB63</accession>
<evidence type="ECO:0000256" key="6">
    <source>
        <dbReference type="SAM" id="MobiDB-lite"/>
    </source>
</evidence>
<protein>
    <submittedName>
        <fullName evidence="8">MSP domain-containing protein</fullName>
    </submittedName>
</protein>
<dbReference type="PANTHER" id="PTHR10809">
    <property type="entry name" value="VESICLE-ASSOCIATED MEMBRANE PROTEIN-ASSOCIATED PROTEIN"/>
    <property type="match status" value="1"/>
</dbReference>
<keyword evidence="4" id="KW-1133">Transmembrane helix</keyword>
<reference evidence="8 9" key="1">
    <citation type="submission" date="2021-08" db="EMBL/GenBank/DDBJ databases">
        <title>Draft Genome Sequence of Phanerochaete sordida strain YK-624.</title>
        <authorList>
            <person name="Mori T."/>
            <person name="Dohra H."/>
            <person name="Suzuki T."/>
            <person name="Kawagishi H."/>
            <person name="Hirai H."/>
        </authorList>
    </citation>
    <scope>NUCLEOTIDE SEQUENCE [LARGE SCALE GENOMIC DNA]</scope>
    <source>
        <strain evidence="8 9">YK-624</strain>
    </source>
</reference>
<dbReference type="EMBL" id="BPQB01000008">
    <property type="protein sequence ID" value="GJE88239.1"/>
    <property type="molecule type" value="Genomic_DNA"/>
</dbReference>
<dbReference type="GO" id="GO:0061817">
    <property type="term" value="P:endoplasmic reticulum-plasma membrane tethering"/>
    <property type="evidence" value="ECO:0007669"/>
    <property type="project" value="TreeGrafter"/>
</dbReference>
<organism evidence="8 9">
    <name type="scientific">Phanerochaete sordida</name>
    <dbReference type="NCBI Taxonomy" id="48140"/>
    <lineage>
        <taxon>Eukaryota</taxon>
        <taxon>Fungi</taxon>
        <taxon>Dikarya</taxon>
        <taxon>Basidiomycota</taxon>
        <taxon>Agaricomycotina</taxon>
        <taxon>Agaricomycetes</taxon>
        <taxon>Polyporales</taxon>
        <taxon>Phanerochaetaceae</taxon>
        <taxon>Phanerochaete</taxon>
    </lineage>
</organism>
<sequence length="232" mass="25544">MAVCSPTDALVFHAPFTRESEAVLTLKNTAAEPVAFKVLANDVKALCVRPNKGRVAPGAKFEILVRLCAVKEEPAPGSWCKCRLKVCTIELSPERELLYDNDTLWSSIPKTDIHEQKLRCDYSWPPAGSLEAQLQEANAEIQRLRAQIAASPSSSSSAGNGADAPQRKSAIEKFRDNASVLSDGPPAYYECTDQSPEYVGQDEKGSRRTHIASSKPGLFARLWRMLTRRPRS</sequence>
<dbReference type="Gene3D" id="2.60.40.10">
    <property type="entry name" value="Immunoglobulins"/>
    <property type="match status" value="1"/>
</dbReference>
<dbReference type="PROSITE" id="PS50202">
    <property type="entry name" value="MSP"/>
    <property type="match status" value="1"/>
</dbReference>
<comment type="caution">
    <text evidence="8">The sequence shown here is derived from an EMBL/GenBank/DDBJ whole genome shotgun (WGS) entry which is preliminary data.</text>
</comment>
<evidence type="ECO:0000256" key="1">
    <source>
        <dbReference type="ARBA" id="ARBA00004211"/>
    </source>
</evidence>
<dbReference type="GO" id="GO:0005886">
    <property type="term" value="C:plasma membrane"/>
    <property type="evidence" value="ECO:0007669"/>
    <property type="project" value="TreeGrafter"/>
</dbReference>
<comment type="subcellular location">
    <subcellularLocation>
        <location evidence="1">Membrane</location>
        <topology evidence="1">Single-pass type IV membrane protein</topology>
    </subcellularLocation>
</comment>
<evidence type="ECO:0000256" key="3">
    <source>
        <dbReference type="ARBA" id="ARBA00022692"/>
    </source>
</evidence>